<evidence type="ECO:0000313" key="3">
    <source>
        <dbReference type="Proteomes" id="UP001586593"/>
    </source>
</evidence>
<reference evidence="2 3" key="1">
    <citation type="journal article" date="2024" name="Commun. Biol.">
        <title>Comparative genomic analysis of thermophilic fungi reveals convergent evolutionary adaptations and gene losses.</title>
        <authorList>
            <person name="Steindorff A.S."/>
            <person name="Aguilar-Pontes M.V."/>
            <person name="Robinson A.J."/>
            <person name="Andreopoulos B."/>
            <person name="LaButti K."/>
            <person name="Kuo A."/>
            <person name="Mondo S."/>
            <person name="Riley R."/>
            <person name="Otillar R."/>
            <person name="Haridas S."/>
            <person name="Lipzen A."/>
            <person name="Grimwood J."/>
            <person name="Schmutz J."/>
            <person name="Clum A."/>
            <person name="Reid I.D."/>
            <person name="Moisan M.C."/>
            <person name="Butler G."/>
            <person name="Nguyen T.T.M."/>
            <person name="Dewar K."/>
            <person name="Conant G."/>
            <person name="Drula E."/>
            <person name="Henrissat B."/>
            <person name="Hansel C."/>
            <person name="Singer S."/>
            <person name="Hutchinson M.I."/>
            <person name="de Vries R.P."/>
            <person name="Natvig D.O."/>
            <person name="Powell A.J."/>
            <person name="Tsang A."/>
            <person name="Grigoriev I.V."/>
        </authorList>
    </citation>
    <scope>NUCLEOTIDE SEQUENCE [LARGE SCALE GENOMIC DNA]</scope>
    <source>
        <strain evidence="2 3">ATCC 24622</strain>
    </source>
</reference>
<dbReference type="EMBL" id="JAZHXJ010002056">
    <property type="protein sequence ID" value="KAL1841573.1"/>
    <property type="molecule type" value="Genomic_DNA"/>
</dbReference>
<keyword evidence="1" id="KW-0472">Membrane</keyword>
<evidence type="ECO:0000256" key="1">
    <source>
        <dbReference type="SAM" id="Phobius"/>
    </source>
</evidence>
<comment type="caution">
    <text evidence="2">The sequence shown here is derived from an EMBL/GenBank/DDBJ whole genome shotgun (WGS) entry which is preliminary data.</text>
</comment>
<organism evidence="2 3">
    <name type="scientific">Phialemonium thermophilum</name>
    <dbReference type="NCBI Taxonomy" id="223376"/>
    <lineage>
        <taxon>Eukaryota</taxon>
        <taxon>Fungi</taxon>
        <taxon>Dikarya</taxon>
        <taxon>Ascomycota</taxon>
        <taxon>Pezizomycotina</taxon>
        <taxon>Sordariomycetes</taxon>
        <taxon>Sordariomycetidae</taxon>
        <taxon>Cephalothecales</taxon>
        <taxon>Cephalothecaceae</taxon>
        <taxon>Phialemonium</taxon>
    </lineage>
</organism>
<accession>A0ABR3VIP4</accession>
<dbReference type="Proteomes" id="UP001586593">
    <property type="component" value="Unassembled WGS sequence"/>
</dbReference>
<keyword evidence="1" id="KW-0812">Transmembrane</keyword>
<proteinExistence type="predicted"/>
<sequence length="126" mass="12969">MLGHAISHRSNVAVDDADTFRSEESVALGDLCSPAYLLADAAEVLFGDVSGPLFVVVAGSALLVVGDGPALLVLAAGRPSVHRLNTVIESNPKGRHVGATTVRHLREVAAGWGDDGGEGAVQFAER</sequence>
<feature type="transmembrane region" description="Helical" evidence="1">
    <location>
        <begin position="53"/>
        <end position="75"/>
    </location>
</feature>
<protein>
    <submittedName>
        <fullName evidence="2">Uncharacterized protein</fullName>
    </submittedName>
</protein>
<name>A0ABR3VIP4_9PEZI</name>
<keyword evidence="3" id="KW-1185">Reference proteome</keyword>
<evidence type="ECO:0000313" key="2">
    <source>
        <dbReference type="EMBL" id="KAL1841573.1"/>
    </source>
</evidence>
<gene>
    <name evidence="2" type="ORF">VTK73DRAFT_3440</name>
</gene>
<keyword evidence="1" id="KW-1133">Transmembrane helix</keyword>